<accession>A0ABP5ZLZ0</accession>
<dbReference type="SUPFAM" id="SSF46785">
    <property type="entry name" value="Winged helix' DNA-binding domain"/>
    <property type="match status" value="1"/>
</dbReference>
<feature type="region of interest" description="Disordered" evidence="1">
    <location>
        <begin position="1"/>
        <end position="48"/>
    </location>
</feature>
<sequence length="202" mass="21437">MTDSRGVRGAGGPKAPGGATGGRRGMRRPDSDYPKPATHAGGEQEQMGAMETERLVLEEVVPALESLMVLWSRAQEALGTAVSPAQMRALSVVSAQEGLNLGALAEALGTIPSVASRLCDRLQAAGLIEREVEPTNRRQVTLRLARHGRLLLESLRMERARQLSEVLTAMAPHDRAAFVQGLLAFEGAAGPAEESAARREPA</sequence>
<dbReference type="PANTHER" id="PTHR33164">
    <property type="entry name" value="TRANSCRIPTIONAL REGULATOR, MARR FAMILY"/>
    <property type="match status" value="1"/>
</dbReference>
<dbReference type="InterPro" id="IPR039422">
    <property type="entry name" value="MarR/SlyA-like"/>
</dbReference>
<protein>
    <recommendedName>
        <fullName evidence="2">HTH marR-type domain-containing protein</fullName>
    </recommendedName>
</protein>
<reference evidence="4" key="1">
    <citation type="journal article" date="2019" name="Int. J. Syst. Evol. Microbiol.">
        <title>The Global Catalogue of Microorganisms (GCM) 10K type strain sequencing project: providing services to taxonomists for standard genome sequencing and annotation.</title>
        <authorList>
            <consortium name="The Broad Institute Genomics Platform"/>
            <consortium name="The Broad Institute Genome Sequencing Center for Infectious Disease"/>
            <person name="Wu L."/>
            <person name="Ma J."/>
        </authorList>
    </citation>
    <scope>NUCLEOTIDE SEQUENCE [LARGE SCALE GENOMIC DNA]</scope>
    <source>
        <strain evidence="4">JCM 6307</strain>
    </source>
</reference>
<evidence type="ECO:0000313" key="4">
    <source>
        <dbReference type="Proteomes" id="UP001501358"/>
    </source>
</evidence>
<dbReference type="Pfam" id="PF12802">
    <property type="entry name" value="MarR_2"/>
    <property type="match status" value="1"/>
</dbReference>
<dbReference type="RefSeq" id="WP_344384327.1">
    <property type="nucleotide sequence ID" value="NZ_BAAATA010000023.1"/>
</dbReference>
<dbReference type="Proteomes" id="UP001501358">
    <property type="component" value="Unassembled WGS sequence"/>
</dbReference>
<organism evidence="3 4">
    <name type="scientific">Streptomyces thermolineatus</name>
    <dbReference type="NCBI Taxonomy" id="44033"/>
    <lineage>
        <taxon>Bacteria</taxon>
        <taxon>Bacillati</taxon>
        <taxon>Actinomycetota</taxon>
        <taxon>Actinomycetes</taxon>
        <taxon>Kitasatosporales</taxon>
        <taxon>Streptomycetaceae</taxon>
        <taxon>Streptomyces</taxon>
    </lineage>
</organism>
<dbReference type="Gene3D" id="1.10.10.10">
    <property type="entry name" value="Winged helix-like DNA-binding domain superfamily/Winged helix DNA-binding domain"/>
    <property type="match status" value="1"/>
</dbReference>
<dbReference type="InterPro" id="IPR000835">
    <property type="entry name" value="HTH_MarR-typ"/>
</dbReference>
<feature type="domain" description="HTH marR-type" evidence="2">
    <location>
        <begin position="53"/>
        <end position="187"/>
    </location>
</feature>
<proteinExistence type="predicted"/>
<dbReference type="InterPro" id="IPR036388">
    <property type="entry name" value="WH-like_DNA-bd_sf"/>
</dbReference>
<evidence type="ECO:0000259" key="2">
    <source>
        <dbReference type="PROSITE" id="PS50995"/>
    </source>
</evidence>
<dbReference type="InterPro" id="IPR036390">
    <property type="entry name" value="WH_DNA-bd_sf"/>
</dbReference>
<dbReference type="PROSITE" id="PS50995">
    <property type="entry name" value="HTH_MARR_2"/>
    <property type="match status" value="1"/>
</dbReference>
<comment type="caution">
    <text evidence="3">The sequence shown here is derived from an EMBL/GenBank/DDBJ whole genome shotgun (WGS) entry which is preliminary data.</text>
</comment>
<evidence type="ECO:0000313" key="3">
    <source>
        <dbReference type="EMBL" id="GAA2497328.1"/>
    </source>
</evidence>
<name>A0ABP5ZLZ0_9ACTN</name>
<evidence type="ECO:0000256" key="1">
    <source>
        <dbReference type="SAM" id="MobiDB-lite"/>
    </source>
</evidence>
<gene>
    <name evidence="3" type="ORF">GCM10010406_37210</name>
</gene>
<dbReference type="SMART" id="SM00347">
    <property type="entry name" value="HTH_MARR"/>
    <property type="match status" value="1"/>
</dbReference>
<dbReference type="EMBL" id="BAAATA010000023">
    <property type="protein sequence ID" value="GAA2497328.1"/>
    <property type="molecule type" value="Genomic_DNA"/>
</dbReference>
<keyword evidence="4" id="KW-1185">Reference proteome</keyword>
<feature type="compositionally biased region" description="Gly residues" evidence="1">
    <location>
        <begin position="8"/>
        <end position="23"/>
    </location>
</feature>
<dbReference type="PANTHER" id="PTHR33164:SF103">
    <property type="entry name" value="REGULATORY PROTEIN MARR"/>
    <property type="match status" value="1"/>
</dbReference>